<evidence type="ECO:0000313" key="5">
    <source>
        <dbReference type="EMBL" id="WNZ23187.1"/>
    </source>
</evidence>
<dbReference type="InterPro" id="IPR002347">
    <property type="entry name" value="SDR_fam"/>
</dbReference>
<dbReference type="SUPFAM" id="SSF51735">
    <property type="entry name" value="NAD(P)-binding Rossmann-fold domains"/>
    <property type="match status" value="1"/>
</dbReference>
<keyword evidence="2" id="KW-0560">Oxidoreductase</keyword>
<organism evidence="5">
    <name type="scientific">Leptolyngbya sp. NK1-12</name>
    <dbReference type="NCBI Taxonomy" id="2547451"/>
    <lineage>
        <taxon>Bacteria</taxon>
        <taxon>Bacillati</taxon>
        <taxon>Cyanobacteriota</taxon>
        <taxon>Cyanophyceae</taxon>
        <taxon>Leptolyngbyales</taxon>
        <taxon>Leptolyngbyaceae</taxon>
        <taxon>Leptolyngbya group</taxon>
        <taxon>Leptolyngbya</taxon>
    </lineage>
</organism>
<dbReference type="GO" id="GO:0016491">
    <property type="term" value="F:oxidoreductase activity"/>
    <property type="evidence" value="ECO:0007669"/>
    <property type="project" value="UniProtKB-KW"/>
</dbReference>
<proteinExistence type="inferred from homology"/>
<dbReference type="InterPro" id="IPR036291">
    <property type="entry name" value="NAD(P)-bd_dom_sf"/>
</dbReference>
<dbReference type="Pfam" id="PF00106">
    <property type="entry name" value="adh_short"/>
    <property type="match status" value="1"/>
</dbReference>
<dbReference type="NCBIfam" id="NF005672">
    <property type="entry name" value="PRK07454.1"/>
    <property type="match status" value="1"/>
</dbReference>
<protein>
    <submittedName>
        <fullName evidence="5">SDR family oxidoreductase</fullName>
    </submittedName>
</protein>
<name>A0AA96WU45_9CYAN</name>
<dbReference type="PRINTS" id="PR00081">
    <property type="entry name" value="GDHRDH"/>
</dbReference>
<dbReference type="RefSeq" id="WP_316434787.1">
    <property type="nucleotide sequence ID" value="NZ_CP053586.1"/>
</dbReference>
<dbReference type="AlphaFoldDB" id="A0AA96WU45"/>
<dbReference type="PROSITE" id="PS00061">
    <property type="entry name" value="ADH_SHORT"/>
    <property type="match status" value="1"/>
</dbReference>
<dbReference type="PANTHER" id="PTHR44196">
    <property type="entry name" value="DEHYDROGENASE/REDUCTASE SDR FAMILY MEMBER 7B"/>
    <property type="match status" value="1"/>
</dbReference>
<evidence type="ECO:0000256" key="1">
    <source>
        <dbReference type="ARBA" id="ARBA00006484"/>
    </source>
</evidence>
<dbReference type="InterPro" id="IPR057326">
    <property type="entry name" value="KR_dom"/>
</dbReference>
<dbReference type="CDD" id="cd05233">
    <property type="entry name" value="SDR_c"/>
    <property type="match status" value="1"/>
</dbReference>
<dbReference type="PANTHER" id="PTHR44196:SF1">
    <property type="entry name" value="DEHYDROGENASE_REDUCTASE SDR FAMILY MEMBER 7B"/>
    <property type="match status" value="1"/>
</dbReference>
<dbReference type="InterPro" id="IPR020904">
    <property type="entry name" value="Sc_DH/Rdtase_CS"/>
</dbReference>
<feature type="domain" description="Ketoreductase" evidence="4">
    <location>
        <begin position="7"/>
        <end position="195"/>
    </location>
</feature>
<dbReference type="GO" id="GO:0016020">
    <property type="term" value="C:membrane"/>
    <property type="evidence" value="ECO:0007669"/>
    <property type="project" value="TreeGrafter"/>
</dbReference>
<dbReference type="EMBL" id="CP053586">
    <property type="protein sequence ID" value="WNZ23187.1"/>
    <property type="molecule type" value="Genomic_DNA"/>
</dbReference>
<dbReference type="FunFam" id="3.40.50.720:FF:000084">
    <property type="entry name" value="Short-chain dehydrogenase reductase"/>
    <property type="match status" value="1"/>
</dbReference>
<dbReference type="PIRSF" id="PIRSF000126">
    <property type="entry name" value="11-beta-HSD1"/>
    <property type="match status" value="1"/>
</dbReference>
<gene>
    <name evidence="5" type="ORF">HJG54_10185</name>
</gene>
<comment type="similarity">
    <text evidence="1 3">Belongs to the short-chain dehydrogenases/reductases (SDR) family.</text>
</comment>
<evidence type="ECO:0000256" key="2">
    <source>
        <dbReference type="ARBA" id="ARBA00023002"/>
    </source>
</evidence>
<dbReference type="PRINTS" id="PR00080">
    <property type="entry name" value="SDRFAMILY"/>
</dbReference>
<accession>A0AA96WU45</accession>
<dbReference type="Gene3D" id="3.40.50.720">
    <property type="entry name" value="NAD(P)-binding Rossmann-like Domain"/>
    <property type="match status" value="1"/>
</dbReference>
<reference evidence="5" key="1">
    <citation type="submission" date="2020-05" db="EMBL/GenBank/DDBJ databases">
        <authorList>
            <person name="Zhu T."/>
            <person name="Keshari N."/>
            <person name="Lu X."/>
        </authorList>
    </citation>
    <scope>NUCLEOTIDE SEQUENCE</scope>
    <source>
        <strain evidence="5">NK1-12</strain>
    </source>
</reference>
<evidence type="ECO:0000259" key="4">
    <source>
        <dbReference type="SMART" id="SM00822"/>
    </source>
</evidence>
<dbReference type="SMART" id="SM00822">
    <property type="entry name" value="PKS_KR"/>
    <property type="match status" value="1"/>
</dbReference>
<sequence>MTSLMHHRALITGASRGIGKATALAFAKAGIDLVLVSRSHQALAEVAAEIAPLNVDVQLFAVDLALVEQVRPQIESIVSQFPTDILVNNAGMGYTGDLLSTSLTDWQQVLALNLTSVFQCIQAVLPTMRQQQQGTIINIASIAGYQAFPGWGAYNVSKAGLISLSKTLAAEERAHGIRVVTLCPGAVNTPIWDTETVQANFDRTRMLTPETVAQTILHTALLPPGAVIEELTVMPSSGAL</sequence>
<evidence type="ECO:0000256" key="3">
    <source>
        <dbReference type="RuleBase" id="RU000363"/>
    </source>
</evidence>